<keyword evidence="1" id="KW-0328">Glycosyltransferase</keyword>
<name>A0A5C1Y4I9_9MICO</name>
<dbReference type="GO" id="GO:0016757">
    <property type="term" value="F:glycosyltransferase activity"/>
    <property type="evidence" value="ECO:0007669"/>
    <property type="project" value="UniProtKB-KW"/>
</dbReference>
<evidence type="ECO:0000313" key="5">
    <source>
        <dbReference type="EMBL" id="QEO08620.1"/>
    </source>
</evidence>
<evidence type="ECO:0000256" key="1">
    <source>
        <dbReference type="ARBA" id="ARBA00022676"/>
    </source>
</evidence>
<organism evidence="5 6">
    <name type="scientific">Protaetiibacter larvae</name>
    <dbReference type="NCBI Taxonomy" id="2592654"/>
    <lineage>
        <taxon>Bacteria</taxon>
        <taxon>Bacillati</taxon>
        <taxon>Actinomycetota</taxon>
        <taxon>Actinomycetes</taxon>
        <taxon>Micrococcales</taxon>
        <taxon>Microbacteriaceae</taxon>
        <taxon>Protaetiibacter</taxon>
    </lineage>
</organism>
<reference evidence="5 6" key="1">
    <citation type="submission" date="2019-09" db="EMBL/GenBank/DDBJ databases">
        <title>Genome sequencing of strain KACC 19322.</title>
        <authorList>
            <person name="Heo J."/>
            <person name="Kim S.-J."/>
            <person name="Kim J.-S."/>
            <person name="Hong S.-B."/>
            <person name="Kwon S.-W."/>
        </authorList>
    </citation>
    <scope>NUCLEOTIDE SEQUENCE [LARGE SCALE GENOMIC DNA]</scope>
    <source>
        <strain evidence="5 6">KACC 19322</strain>
    </source>
</reference>
<keyword evidence="2 5" id="KW-0808">Transferase</keyword>
<dbReference type="EMBL" id="CP043504">
    <property type="protein sequence ID" value="QEO08620.1"/>
    <property type="molecule type" value="Genomic_DNA"/>
</dbReference>
<dbReference type="RefSeq" id="WP_149324053.1">
    <property type="nucleotide sequence ID" value="NZ_CP043504.1"/>
</dbReference>
<sequence length="383" mass="42798">MKVLHFSTHDEACGIGKYQEAFLEVLAPSDEVENRFFDLSPNVIRTLPDDQYAAAMDRLAEEVRGYDILHVQHEWGFYSRDEMGRAVAAARAAGARLIVTLHTSPGVLDLAVPARAGISPRAFLNHYRARAERRALDERVIAPLRAADLLIVHNSAAFRELVAAGVDPARIRRLVLPAKRTTNVRESTRIREGLRVQKDDVVLCTIGFLHRYKGVDAAIKALTFLPDNYKLAVIGGINPTSHDVAVYDELTDLVRELGLKDRVYITGYVEGDLELDAMVRECDIAVYPYDGEYYSQVTSAALTTALSNSMPTVAYPTETFRELNALVHCIELTDTFAYYELARVVQRTPTTWPSPAAIAFTERYSYERVSEDLLALYREALAG</sequence>
<dbReference type="Gene3D" id="3.40.50.2000">
    <property type="entry name" value="Glycogen Phosphorylase B"/>
    <property type="match status" value="2"/>
</dbReference>
<protein>
    <submittedName>
        <fullName evidence="5">Glycosyltransferase</fullName>
    </submittedName>
</protein>
<gene>
    <name evidence="5" type="ORF">FLP23_00385</name>
</gene>
<dbReference type="PANTHER" id="PTHR12526">
    <property type="entry name" value="GLYCOSYLTRANSFERASE"/>
    <property type="match status" value="1"/>
</dbReference>
<proteinExistence type="predicted"/>
<dbReference type="Pfam" id="PF13439">
    <property type="entry name" value="Glyco_transf_4"/>
    <property type="match status" value="1"/>
</dbReference>
<dbReference type="AlphaFoldDB" id="A0A5C1Y4I9"/>
<keyword evidence="6" id="KW-1185">Reference proteome</keyword>
<evidence type="ECO:0000313" key="6">
    <source>
        <dbReference type="Proteomes" id="UP000322159"/>
    </source>
</evidence>
<feature type="domain" description="Glycosyltransferase subfamily 4-like N-terminal" evidence="4">
    <location>
        <begin position="54"/>
        <end position="172"/>
    </location>
</feature>
<dbReference type="Proteomes" id="UP000322159">
    <property type="component" value="Chromosome"/>
</dbReference>
<evidence type="ECO:0000259" key="4">
    <source>
        <dbReference type="Pfam" id="PF13439"/>
    </source>
</evidence>
<dbReference type="SUPFAM" id="SSF53756">
    <property type="entry name" value="UDP-Glycosyltransferase/glycogen phosphorylase"/>
    <property type="match status" value="1"/>
</dbReference>
<dbReference type="InterPro" id="IPR001296">
    <property type="entry name" value="Glyco_trans_1"/>
</dbReference>
<feature type="domain" description="Glycosyl transferase family 1" evidence="3">
    <location>
        <begin position="188"/>
        <end position="324"/>
    </location>
</feature>
<accession>A0A5C1Y4I9</accession>
<dbReference type="KEGG" id="lyk:FLP23_00385"/>
<dbReference type="OrthoDB" id="9810929at2"/>
<evidence type="ECO:0000256" key="2">
    <source>
        <dbReference type="ARBA" id="ARBA00022679"/>
    </source>
</evidence>
<dbReference type="Pfam" id="PF00534">
    <property type="entry name" value="Glycos_transf_1"/>
    <property type="match status" value="1"/>
</dbReference>
<evidence type="ECO:0000259" key="3">
    <source>
        <dbReference type="Pfam" id="PF00534"/>
    </source>
</evidence>
<dbReference type="InterPro" id="IPR028098">
    <property type="entry name" value="Glyco_trans_4-like_N"/>
</dbReference>